<feature type="region of interest" description="Disordered" evidence="1">
    <location>
        <begin position="1"/>
        <end position="60"/>
    </location>
</feature>
<organism evidence="2 3">
    <name type="scientific">Grifola frondosa</name>
    <name type="common">Maitake</name>
    <name type="synonym">Polyporus frondosus</name>
    <dbReference type="NCBI Taxonomy" id="5627"/>
    <lineage>
        <taxon>Eukaryota</taxon>
        <taxon>Fungi</taxon>
        <taxon>Dikarya</taxon>
        <taxon>Basidiomycota</taxon>
        <taxon>Agaricomycotina</taxon>
        <taxon>Agaricomycetes</taxon>
        <taxon>Polyporales</taxon>
        <taxon>Grifolaceae</taxon>
        <taxon>Grifola</taxon>
    </lineage>
</organism>
<accession>A0A1C7LM93</accession>
<comment type="caution">
    <text evidence="2">The sequence shown here is derived from an EMBL/GenBank/DDBJ whole genome shotgun (WGS) entry which is preliminary data.</text>
</comment>
<feature type="compositionally biased region" description="Basic residues" evidence="1">
    <location>
        <begin position="23"/>
        <end position="40"/>
    </location>
</feature>
<dbReference type="AlphaFoldDB" id="A0A1C7LM93"/>
<keyword evidence="3" id="KW-1185">Reference proteome</keyword>
<reference evidence="2 3" key="1">
    <citation type="submission" date="2016-03" db="EMBL/GenBank/DDBJ databases">
        <title>Whole genome sequencing of Grifola frondosa 9006-11.</title>
        <authorList>
            <person name="Min B."/>
            <person name="Park H."/>
            <person name="Kim J.-G."/>
            <person name="Cho H."/>
            <person name="Oh Y.-L."/>
            <person name="Kong W.-S."/>
            <person name="Choi I.-G."/>
        </authorList>
    </citation>
    <scope>NUCLEOTIDE SEQUENCE [LARGE SCALE GENOMIC DNA]</scope>
    <source>
        <strain evidence="2 3">9006-11</strain>
    </source>
</reference>
<dbReference type="EMBL" id="LUGG01000059">
    <property type="protein sequence ID" value="OBZ65047.1"/>
    <property type="molecule type" value="Genomic_DNA"/>
</dbReference>
<sequence length="83" mass="8962">MGGAEFPFEDTWAGGVGDSPRHNGSRARHAVRHVARRARAAHNAGKDPGHQDTACDWSSDPNALRAQNALQQPEEKRAVLTHG</sequence>
<dbReference type="Proteomes" id="UP000092993">
    <property type="component" value="Unassembled WGS sequence"/>
</dbReference>
<proteinExistence type="predicted"/>
<name>A0A1C7LM93_GRIFR</name>
<gene>
    <name evidence="2" type="ORF">A0H81_14961</name>
</gene>
<evidence type="ECO:0000256" key="1">
    <source>
        <dbReference type="SAM" id="MobiDB-lite"/>
    </source>
</evidence>
<evidence type="ECO:0000313" key="2">
    <source>
        <dbReference type="EMBL" id="OBZ65047.1"/>
    </source>
</evidence>
<evidence type="ECO:0000313" key="3">
    <source>
        <dbReference type="Proteomes" id="UP000092993"/>
    </source>
</evidence>
<protein>
    <submittedName>
        <fullName evidence="2">Uncharacterized protein</fullName>
    </submittedName>
</protein>